<dbReference type="InterPro" id="IPR037066">
    <property type="entry name" value="Plug_dom_sf"/>
</dbReference>
<dbReference type="OrthoDB" id="9790771at2"/>
<evidence type="ECO:0000256" key="14">
    <source>
        <dbReference type="PROSITE-ProRule" id="PRU01360"/>
    </source>
</evidence>
<keyword evidence="3 14" id="KW-0813">Transport</keyword>
<dbReference type="InterPro" id="IPR000531">
    <property type="entry name" value="Beta-barrel_TonB"/>
</dbReference>
<proteinExistence type="inferred from homology"/>
<evidence type="ECO:0000256" key="11">
    <source>
        <dbReference type="ARBA" id="ARBA00023136"/>
    </source>
</evidence>
<keyword evidence="10 15" id="KW-0798">TonB box</keyword>
<dbReference type="GO" id="GO:0038023">
    <property type="term" value="F:signaling receptor activity"/>
    <property type="evidence" value="ECO:0007669"/>
    <property type="project" value="InterPro"/>
</dbReference>
<keyword evidence="20" id="KW-1185">Reference proteome</keyword>
<evidence type="ECO:0000259" key="17">
    <source>
        <dbReference type="Pfam" id="PF00593"/>
    </source>
</evidence>
<dbReference type="CDD" id="cd01347">
    <property type="entry name" value="ligand_gated_channel"/>
    <property type="match status" value="1"/>
</dbReference>
<evidence type="ECO:0000259" key="18">
    <source>
        <dbReference type="Pfam" id="PF07715"/>
    </source>
</evidence>
<feature type="domain" description="TonB-dependent receptor plug" evidence="18">
    <location>
        <begin position="75"/>
        <end position="171"/>
    </location>
</feature>
<feature type="chain" id="PRO_5019715298" evidence="16">
    <location>
        <begin position="30"/>
        <end position="715"/>
    </location>
</feature>
<dbReference type="EMBL" id="RBZV01000004">
    <property type="protein sequence ID" value="RKP48404.1"/>
    <property type="molecule type" value="Genomic_DNA"/>
</dbReference>
<evidence type="ECO:0000256" key="8">
    <source>
        <dbReference type="ARBA" id="ARBA00023004"/>
    </source>
</evidence>
<accession>A0A494XJY9</accession>
<dbReference type="Pfam" id="PF07715">
    <property type="entry name" value="Plug"/>
    <property type="match status" value="1"/>
</dbReference>
<evidence type="ECO:0000256" key="7">
    <source>
        <dbReference type="ARBA" id="ARBA00022729"/>
    </source>
</evidence>
<keyword evidence="6 14" id="KW-0812">Transmembrane</keyword>
<evidence type="ECO:0000256" key="9">
    <source>
        <dbReference type="ARBA" id="ARBA00023065"/>
    </source>
</evidence>
<evidence type="ECO:0000256" key="2">
    <source>
        <dbReference type="ARBA" id="ARBA00009810"/>
    </source>
</evidence>
<dbReference type="GO" id="GO:0009279">
    <property type="term" value="C:cell outer membrane"/>
    <property type="evidence" value="ECO:0007669"/>
    <property type="project" value="UniProtKB-SubCell"/>
</dbReference>
<dbReference type="Gene3D" id="2.40.170.20">
    <property type="entry name" value="TonB-dependent receptor, beta-barrel domain"/>
    <property type="match status" value="1"/>
</dbReference>
<evidence type="ECO:0000313" key="20">
    <source>
        <dbReference type="Proteomes" id="UP000280434"/>
    </source>
</evidence>
<keyword evidence="12 19" id="KW-0675">Receptor</keyword>
<dbReference type="PROSITE" id="PS52016">
    <property type="entry name" value="TONB_DEPENDENT_REC_3"/>
    <property type="match status" value="1"/>
</dbReference>
<keyword evidence="5" id="KW-0410">Iron transport</keyword>
<evidence type="ECO:0000256" key="15">
    <source>
        <dbReference type="RuleBase" id="RU003357"/>
    </source>
</evidence>
<keyword evidence="8" id="KW-0408">Iron</keyword>
<dbReference type="Pfam" id="PF00593">
    <property type="entry name" value="TonB_dep_Rec_b-barrel"/>
    <property type="match status" value="1"/>
</dbReference>
<gene>
    <name evidence="19" type="ORF">D7S89_13930</name>
</gene>
<reference evidence="19 20" key="1">
    <citation type="submission" date="2018-10" db="EMBL/GenBank/DDBJ databases">
        <title>Paraburkholderia sp. 7MK8-2, isolated from soil.</title>
        <authorList>
            <person name="Gao Z.-H."/>
            <person name="Qiu L.-H."/>
        </authorList>
    </citation>
    <scope>NUCLEOTIDE SEQUENCE [LARGE SCALE GENOMIC DNA]</scope>
    <source>
        <strain evidence="19 20">7MK8-2</strain>
    </source>
</reference>
<evidence type="ECO:0000256" key="5">
    <source>
        <dbReference type="ARBA" id="ARBA00022496"/>
    </source>
</evidence>
<dbReference type="SUPFAM" id="SSF56935">
    <property type="entry name" value="Porins"/>
    <property type="match status" value="1"/>
</dbReference>
<feature type="signal peptide" evidence="16">
    <location>
        <begin position="1"/>
        <end position="29"/>
    </location>
</feature>
<dbReference type="InterPro" id="IPR036942">
    <property type="entry name" value="Beta-barrel_TonB_sf"/>
</dbReference>
<keyword evidence="11 14" id="KW-0472">Membrane</keyword>
<organism evidence="19 20">
    <name type="scientific">Trinickia fusca</name>
    <dbReference type="NCBI Taxonomy" id="2419777"/>
    <lineage>
        <taxon>Bacteria</taxon>
        <taxon>Pseudomonadati</taxon>
        <taxon>Pseudomonadota</taxon>
        <taxon>Betaproteobacteria</taxon>
        <taxon>Burkholderiales</taxon>
        <taxon>Burkholderiaceae</taxon>
        <taxon>Trinickia</taxon>
    </lineage>
</organism>
<evidence type="ECO:0000256" key="4">
    <source>
        <dbReference type="ARBA" id="ARBA00022452"/>
    </source>
</evidence>
<dbReference type="InterPro" id="IPR010105">
    <property type="entry name" value="TonB_sidphr_rcpt"/>
</dbReference>
<dbReference type="PANTHER" id="PTHR32552">
    <property type="entry name" value="FERRICHROME IRON RECEPTOR-RELATED"/>
    <property type="match status" value="1"/>
</dbReference>
<keyword evidence="9" id="KW-0406">Ion transport</keyword>
<evidence type="ECO:0000256" key="16">
    <source>
        <dbReference type="SAM" id="SignalP"/>
    </source>
</evidence>
<evidence type="ECO:0000313" key="19">
    <source>
        <dbReference type="EMBL" id="RKP48404.1"/>
    </source>
</evidence>
<evidence type="ECO:0000256" key="12">
    <source>
        <dbReference type="ARBA" id="ARBA00023170"/>
    </source>
</evidence>
<feature type="domain" description="TonB-dependent receptor-like beta-barrel" evidence="17">
    <location>
        <begin position="243"/>
        <end position="682"/>
    </location>
</feature>
<comment type="subcellular location">
    <subcellularLocation>
        <location evidence="1 14">Cell outer membrane</location>
        <topology evidence="1 14">Multi-pass membrane protein</topology>
    </subcellularLocation>
</comment>
<dbReference type="Proteomes" id="UP000280434">
    <property type="component" value="Unassembled WGS sequence"/>
</dbReference>
<dbReference type="FunFam" id="2.170.130.10:FF:000001">
    <property type="entry name" value="Catecholate siderophore TonB-dependent receptor"/>
    <property type="match status" value="1"/>
</dbReference>
<dbReference type="Gene3D" id="2.170.130.10">
    <property type="entry name" value="TonB-dependent receptor, plug domain"/>
    <property type="match status" value="1"/>
</dbReference>
<dbReference type="RefSeq" id="WP_121278252.1">
    <property type="nucleotide sequence ID" value="NZ_RBZV01000004.1"/>
</dbReference>
<comment type="caution">
    <text evidence="19">The sequence shown here is derived from an EMBL/GenBank/DDBJ whole genome shotgun (WGS) entry which is preliminary data.</text>
</comment>
<comment type="similarity">
    <text evidence="2 14 15">Belongs to the TonB-dependent receptor family.</text>
</comment>
<dbReference type="GO" id="GO:0015891">
    <property type="term" value="P:siderophore transport"/>
    <property type="evidence" value="ECO:0007669"/>
    <property type="project" value="InterPro"/>
</dbReference>
<sequence length="715" mass="78325">MSSKRRTPKRLCLCLASLGILPLAQVSLADEPAVGAVRDAGTLPTTTVKATRTNEANTSYDTPLANTATKIPVPLRDIPQSVNVVPHAVIQDQSALSLNDALRNVPGVSASLGDAQRDQVTIRGFSSINDQYVDGLRDDSLYYRDLSNIDRIEVLKGPAAVLYGRGSAGGIINRVTKKPQATTFAEVGTLFGTEGQKRGEIDLNTSIHDDAVRARLTGAIEDSSGFRDGYFLRRQAIAPSFQFNFSTDTKLTLQFDYLHDKRIADQGVPSYHGRPVDVPIETRYGSANAADGNVESTIKSATGIFDHRFNDRWSFHSAVRTYEYTLGRNNYTTVKSVTDGPVPTVTLNVNQRNRNDRGTLWQNEVTQKAETFGIQHTLLYGIELGYQDKTDRVSGLAKNTVYNLFDPTLVVLPTVPASATPTNYGRTHNETYAAYAQDLIRFSPQWTLLAGFRYEALRQSRDDLTPKNQDIARTDKPFSPRVGIIYHPVEPLSLYASYSRSFQPIADSFTYYANSSALAPQETTNYEIGAKYDLPIGASITAALFDMKQTNLTGVDPATLLAVPIGTQRTRGLELSMAGEVAPHWQVMASYAYLDGQLENPLDKSGGGVNDNQPALTPRHSGSLWIKRDLPNGFYVAGGVRAEGARYASQYNVTTLPGYMTVDLGAGYRSKHLDVTLTVQNLLDRTYYVSAHGGAENYNMPGAPLTALVGVRYKI</sequence>
<protein>
    <submittedName>
        <fullName evidence="19">TonB-dependent siderophore receptor</fullName>
    </submittedName>
</protein>
<dbReference type="InterPro" id="IPR039426">
    <property type="entry name" value="TonB-dep_rcpt-like"/>
</dbReference>
<evidence type="ECO:0000256" key="10">
    <source>
        <dbReference type="ARBA" id="ARBA00023077"/>
    </source>
</evidence>
<name>A0A494XJY9_9BURK</name>
<keyword evidence="7 16" id="KW-0732">Signal</keyword>
<evidence type="ECO:0000256" key="13">
    <source>
        <dbReference type="ARBA" id="ARBA00023237"/>
    </source>
</evidence>
<dbReference type="PANTHER" id="PTHR32552:SF68">
    <property type="entry name" value="FERRICHROME OUTER MEMBRANE TRANSPORTER_PHAGE RECEPTOR"/>
    <property type="match status" value="1"/>
</dbReference>
<evidence type="ECO:0000256" key="3">
    <source>
        <dbReference type="ARBA" id="ARBA00022448"/>
    </source>
</evidence>
<keyword evidence="4 14" id="KW-1134">Transmembrane beta strand</keyword>
<evidence type="ECO:0000256" key="1">
    <source>
        <dbReference type="ARBA" id="ARBA00004571"/>
    </source>
</evidence>
<dbReference type="AlphaFoldDB" id="A0A494XJY9"/>
<dbReference type="InterPro" id="IPR012910">
    <property type="entry name" value="Plug_dom"/>
</dbReference>
<evidence type="ECO:0000256" key="6">
    <source>
        <dbReference type="ARBA" id="ARBA00022692"/>
    </source>
</evidence>
<keyword evidence="13 14" id="KW-0998">Cell outer membrane</keyword>
<dbReference type="GO" id="GO:0015344">
    <property type="term" value="F:siderophore uptake transmembrane transporter activity"/>
    <property type="evidence" value="ECO:0007669"/>
    <property type="project" value="TreeGrafter"/>
</dbReference>
<dbReference type="NCBIfam" id="TIGR01783">
    <property type="entry name" value="TonB-siderophor"/>
    <property type="match status" value="1"/>
</dbReference>